<dbReference type="InterPro" id="IPR045026">
    <property type="entry name" value="LIMYB"/>
</dbReference>
<feature type="compositionally biased region" description="Acidic residues" evidence="1">
    <location>
        <begin position="118"/>
        <end position="135"/>
    </location>
</feature>
<feature type="region of interest" description="Disordered" evidence="1">
    <location>
        <begin position="105"/>
        <end position="159"/>
    </location>
</feature>
<accession>A0AAN9KJU8</accession>
<dbReference type="PANTHER" id="PTHR47584">
    <property type="match status" value="1"/>
</dbReference>
<reference evidence="2 3" key="1">
    <citation type="submission" date="2024-01" db="EMBL/GenBank/DDBJ databases">
        <title>The genomes of 5 underutilized Papilionoideae crops provide insights into root nodulation and disease resistance.</title>
        <authorList>
            <person name="Yuan L."/>
        </authorList>
    </citation>
    <scope>NUCLEOTIDE SEQUENCE [LARGE SCALE GENOMIC DNA]</scope>
    <source>
        <strain evidence="2">LY-2023</strain>
        <tissue evidence="2">Leaf</tissue>
    </source>
</reference>
<organism evidence="2 3">
    <name type="scientific">Clitoria ternatea</name>
    <name type="common">Butterfly pea</name>
    <dbReference type="NCBI Taxonomy" id="43366"/>
    <lineage>
        <taxon>Eukaryota</taxon>
        <taxon>Viridiplantae</taxon>
        <taxon>Streptophyta</taxon>
        <taxon>Embryophyta</taxon>
        <taxon>Tracheophyta</taxon>
        <taxon>Spermatophyta</taxon>
        <taxon>Magnoliopsida</taxon>
        <taxon>eudicotyledons</taxon>
        <taxon>Gunneridae</taxon>
        <taxon>Pentapetalae</taxon>
        <taxon>rosids</taxon>
        <taxon>fabids</taxon>
        <taxon>Fabales</taxon>
        <taxon>Fabaceae</taxon>
        <taxon>Papilionoideae</taxon>
        <taxon>50 kb inversion clade</taxon>
        <taxon>NPAAA clade</taxon>
        <taxon>indigoferoid/millettioid clade</taxon>
        <taxon>Phaseoleae</taxon>
        <taxon>Clitoria</taxon>
    </lineage>
</organism>
<dbReference type="PANTHER" id="PTHR47584:SF14">
    <property type="entry name" value="L10-INTERACTING MYB DOMAIN-CONTAINING PROTEIN-LIKE"/>
    <property type="match status" value="1"/>
</dbReference>
<gene>
    <name evidence="2" type="ORF">RJT34_01785</name>
</gene>
<proteinExistence type="predicted"/>
<evidence type="ECO:0000313" key="3">
    <source>
        <dbReference type="Proteomes" id="UP001359559"/>
    </source>
</evidence>
<protein>
    <recommendedName>
        <fullName evidence="4">Myb/SANT-like domain-containing protein</fullName>
    </recommendedName>
</protein>
<dbReference type="AlphaFoldDB" id="A0AAN9KJU8"/>
<keyword evidence="3" id="KW-1185">Reference proteome</keyword>
<feature type="compositionally biased region" description="Basic and acidic residues" evidence="1">
    <location>
        <begin position="147"/>
        <end position="159"/>
    </location>
</feature>
<dbReference type="Proteomes" id="UP001359559">
    <property type="component" value="Unassembled WGS sequence"/>
</dbReference>
<evidence type="ECO:0000256" key="1">
    <source>
        <dbReference type="SAM" id="MobiDB-lite"/>
    </source>
</evidence>
<sequence>MDWSIQNTKAFIEIIYDRVRKRQLQGSTFKTTIWEDINKELTNVIGENYARTGVTKDSENNGVNDPEEVWVDLCAQGRFYKQFKKYVFEFDYEILGEIFDSITTNGKLSQTPTQEPPISDEERDLEAIDVDEEPDEAGKKMKGIGSKSEHRRKEGEKSRLDKIDAALTYWRKRMKARAE</sequence>
<name>A0AAN9KJU8_CLITE</name>
<evidence type="ECO:0008006" key="4">
    <source>
        <dbReference type="Google" id="ProtNLM"/>
    </source>
</evidence>
<dbReference type="EMBL" id="JAYKXN010000001">
    <property type="protein sequence ID" value="KAK7317497.1"/>
    <property type="molecule type" value="Genomic_DNA"/>
</dbReference>
<comment type="caution">
    <text evidence="2">The sequence shown here is derived from an EMBL/GenBank/DDBJ whole genome shotgun (WGS) entry which is preliminary data.</text>
</comment>
<evidence type="ECO:0000313" key="2">
    <source>
        <dbReference type="EMBL" id="KAK7317497.1"/>
    </source>
</evidence>